<keyword evidence="2" id="KW-1185">Reference proteome</keyword>
<sequence>MYGTIEILVEESLKDFIETKNKTSEGISDMLVNKLKADGLAIMNCRGQAYDNATTMAGCPTGVQHRIKNINPNTEFVLCSNYSLNLFCVPMQLQWR</sequence>
<dbReference type="PANTHER" id="PTHR45749">
    <property type="match status" value="1"/>
</dbReference>
<evidence type="ECO:0000313" key="1">
    <source>
        <dbReference type="EMBL" id="GFQ84114.1"/>
    </source>
</evidence>
<comment type="caution">
    <text evidence="1">The sequence shown here is derived from an EMBL/GenBank/DDBJ whole genome shotgun (WGS) entry which is preliminary data.</text>
</comment>
<accession>A0A8X6HCU1</accession>
<dbReference type="PANTHER" id="PTHR45749:SF21">
    <property type="entry name" value="DUF4371 DOMAIN-CONTAINING PROTEIN"/>
    <property type="match status" value="1"/>
</dbReference>
<dbReference type="Proteomes" id="UP000887116">
    <property type="component" value="Unassembled WGS sequence"/>
</dbReference>
<reference evidence="1" key="1">
    <citation type="submission" date="2020-07" db="EMBL/GenBank/DDBJ databases">
        <title>Multicomponent nature underlies the extraordinary mechanical properties of spider dragline silk.</title>
        <authorList>
            <person name="Kono N."/>
            <person name="Nakamura H."/>
            <person name="Mori M."/>
            <person name="Yoshida Y."/>
            <person name="Ohtoshi R."/>
            <person name="Malay A.D."/>
            <person name="Moran D.A.P."/>
            <person name="Tomita M."/>
            <person name="Numata K."/>
            <person name="Arakawa K."/>
        </authorList>
    </citation>
    <scope>NUCLEOTIDE SEQUENCE</scope>
</reference>
<evidence type="ECO:0000313" key="2">
    <source>
        <dbReference type="Proteomes" id="UP000887116"/>
    </source>
</evidence>
<dbReference type="EMBL" id="BMAO01002894">
    <property type="protein sequence ID" value="GFQ84114.1"/>
    <property type="molecule type" value="Genomic_DNA"/>
</dbReference>
<gene>
    <name evidence="1" type="ORF">TNCT_706721</name>
</gene>
<proteinExistence type="predicted"/>
<name>A0A8X6HCU1_TRICU</name>
<dbReference type="AlphaFoldDB" id="A0A8X6HCU1"/>
<organism evidence="1 2">
    <name type="scientific">Trichonephila clavata</name>
    <name type="common">Joro spider</name>
    <name type="synonym">Nephila clavata</name>
    <dbReference type="NCBI Taxonomy" id="2740835"/>
    <lineage>
        <taxon>Eukaryota</taxon>
        <taxon>Metazoa</taxon>
        <taxon>Ecdysozoa</taxon>
        <taxon>Arthropoda</taxon>
        <taxon>Chelicerata</taxon>
        <taxon>Arachnida</taxon>
        <taxon>Araneae</taxon>
        <taxon>Araneomorphae</taxon>
        <taxon>Entelegynae</taxon>
        <taxon>Araneoidea</taxon>
        <taxon>Nephilidae</taxon>
        <taxon>Trichonephila</taxon>
    </lineage>
</organism>
<dbReference type="OrthoDB" id="6759200at2759"/>
<evidence type="ECO:0008006" key="3">
    <source>
        <dbReference type="Google" id="ProtNLM"/>
    </source>
</evidence>
<protein>
    <recommendedName>
        <fullName evidence="3">DUF4371 domain-containing protein</fullName>
    </recommendedName>
</protein>